<accession>W5JQN7</accession>
<dbReference type="HOGENOM" id="CLU_2252288_0_0_1"/>
<reference evidence="1" key="2">
    <citation type="submission" date="2010-05" db="EMBL/GenBank/DDBJ databases">
        <authorList>
            <person name="Almeida L.G."/>
            <person name="Nicolas M.F."/>
            <person name="Souza R.C."/>
            <person name="Vasconcelos A.T.R."/>
        </authorList>
    </citation>
    <scope>NUCLEOTIDE SEQUENCE</scope>
</reference>
<dbReference type="Proteomes" id="UP000000673">
    <property type="component" value="Unassembled WGS sequence"/>
</dbReference>
<keyword evidence="3" id="KW-1185">Reference proteome</keyword>
<reference evidence="1 3" key="1">
    <citation type="journal article" date="2010" name="BMC Genomics">
        <title>Combination of measures distinguishes pre-miRNAs from other stem-loops in the genome of the newly sequenced Anopheles darlingi.</title>
        <authorList>
            <person name="Mendes N.D."/>
            <person name="Freitas A.T."/>
            <person name="Vasconcelos A.T."/>
            <person name="Sagot M.F."/>
        </authorList>
    </citation>
    <scope>NUCLEOTIDE SEQUENCE</scope>
</reference>
<dbReference type="AlphaFoldDB" id="W5JQN7"/>
<evidence type="ECO:0000313" key="3">
    <source>
        <dbReference type="Proteomes" id="UP000000673"/>
    </source>
</evidence>
<gene>
    <name evidence="1" type="ORF">AND_003171</name>
</gene>
<name>W5JQN7_ANODA</name>
<proteinExistence type="predicted"/>
<evidence type="ECO:0000313" key="1">
    <source>
        <dbReference type="EMBL" id="ETN65069.1"/>
    </source>
</evidence>
<sequence length="104" mass="11622">MQDTFEVNEAINNSFEIEAGPARSKVVGVVQQDVVIELGTKDAEQTKAAPMLDKMQEIEAFGCKVKKTNQILIIFDTAVYRKTKEQNEMKNTAGPPEQSHRIVL</sequence>
<reference evidence="1" key="3">
    <citation type="journal article" date="2013" name="Nucleic Acids Res.">
        <title>The genome of Anopheles darlingi, the main neotropical malaria vector.</title>
        <authorList>
            <person name="Marinotti O."/>
            <person name="Cerqueira G.C."/>
            <person name="de Almeida L.G."/>
            <person name="Ferro M.I."/>
            <person name="Loreto E.L."/>
            <person name="Zaha A."/>
            <person name="Teixeira S.M."/>
            <person name="Wespiser A.R."/>
            <person name="Almeida E Silva A."/>
            <person name="Schlindwein A.D."/>
            <person name="Pacheco A.C."/>
            <person name="Silva A.L."/>
            <person name="Graveley B.R."/>
            <person name="Walenz B.P."/>
            <person name="Lima Bde A."/>
            <person name="Ribeiro C.A."/>
            <person name="Nunes-Silva C.G."/>
            <person name="de Carvalho C.R."/>
            <person name="Soares C.M."/>
            <person name="de Menezes C.B."/>
            <person name="Matiolli C."/>
            <person name="Caffrey D."/>
            <person name="Araujo D.A."/>
            <person name="de Oliveira D.M."/>
            <person name="Golenbock D."/>
            <person name="Grisard E.C."/>
            <person name="Fantinatti-Garboggini F."/>
            <person name="de Carvalho F.M."/>
            <person name="Barcellos F.G."/>
            <person name="Prosdocimi F."/>
            <person name="May G."/>
            <person name="Azevedo Junior G.M."/>
            <person name="Guimaraes G.M."/>
            <person name="Goldman G.H."/>
            <person name="Padilha I.Q."/>
            <person name="Batista Jda S."/>
            <person name="Ferro J.A."/>
            <person name="Ribeiro J.M."/>
            <person name="Fietto J.L."/>
            <person name="Dabbas K.M."/>
            <person name="Cerdeira L."/>
            <person name="Agnez-Lima L.F."/>
            <person name="Brocchi M."/>
            <person name="de Carvalho M.O."/>
            <person name="Teixeira Mde M."/>
            <person name="Diniz Maia Mde M."/>
            <person name="Goldman M.H."/>
            <person name="Cruz Schneider M.P."/>
            <person name="Felipe M.S."/>
            <person name="Hungria M."/>
            <person name="Nicolas M.F."/>
            <person name="Pereira M."/>
            <person name="Montes M.A."/>
            <person name="Cantao M.E."/>
            <person name="Vincentz M."/>
            <person name="Rafael M.S."/>
            <person name="Silverman N."/>
            <person name="Stoco P.H."/>
            <person name="Souza R.C."/>
            <person name="Vicentini R."/>
            <person name="Gazzinelli R.T."/>
            <person name="Neves Rde O."/>
            <person name="Silva R."/>
            <person name="Astolfi-Filho S."/>
            <person name="Maciel T.E."/>
            <person name="Urmenyi T.P."/>
            <person name="Tadei W.P."/>
            <person name="Camargo E.P."/>
            <person name="de Vasconcelos A.T."/>
        </authorList>
    </citation>
    <scope>NUCLEOTIDE SEQUENCE</scope>
</reference>
<organism evidence="1">
    <name type="scientific">Anopheles darlingi</name>
    <name type="common">Mosquito</name>
    <dbReference type="NCBI Taxonomy" id="43151"/>
    <lineage>
        <taxon>Eukaryota</taxon>
        <taxon>Metazoa</taxon>
        <taxon>Ecdysozoa</taxon>
        <taxon>Arthropoda</taxon>
        <taxon>Hexapoda</taxon>
        <taxon>Insecta</taxon>
        <taxon>Pterygota</taxon>
        <taxon>Neoptera</taxon>
        <taxon>Endopterygota</taxon>
        <taxon>Diptera</taxon>
        <taxon>Nematocera</taxon>
        <taxon>Culicoidea</taxon>
        <taxon>Culicidae</taxon>
        <taxon>Anophelinae</taxon>
        <taxon>Anopheles</taxon>
    </lineage>
</organism>
<dbReference type="VEuPathDB" id="VectorBase:ADAC003171"/>
<dbReference type="EnsemblMetazoa" id="ADAC003171-RA">
    <property type="protein sequence ID" value="ADAC003171-PA"/>
    <property type="gene ID" value="ADAC003171"/>
</dbReference>
<evidence type="ECO:0000313" key="2">
    <source>
        <dbReference type="EnsemblMetazoa" id="ADAC003171-PA"/>
    </source>
</evidence>
<reference evidence="2" key="4">
    <citation type="submission" date="2015-06" db="UniProtKB">
        <authorList>
            <consortium name="EnsemblMetazoa"/>
        </authorList>
    </citation>
    <scope>IDENTIFICATION</scope>
</reference>
<dbReference type="EMBL" id="ADMH02000779">
    <property type="protein sequence ID" value="ETN65069.1"/>
    <property type="molecule type" value="Genomic_DNA"/>
</dbReference>
<protein>
    <submittedName>
        <fullName evidence="1 2">Uncharacterized protein</fullName>
    </submittedName>
</protein>